<reference evidence="2 3" key="1">
    <citation type="submission" date="2017-08" db="EMBL/GenBank/DDBJ databases">
        <title>Substantial Increase in Enzyme Production by Combined Drug-Resistance Mutations in Paenibacillus agaridevorans.</title>
        <authorList>
            <person name="Tanaka Y."/>
            <person name="Funane K."/>
            <person name="Hosaka T."/>
            <person name="Shiwa Y."/>
            <person name="Fujita N."/>
            <person name="Miyazaki T."/>
            <person name="Yoshikawa H."/>
            <person name="Murakami K."/>
            <person name="Kasahara K."/>
            <person name="Inaoka T."/>
            <person name="Hiraga Y."/>
            <person name="Ochi K."/>
        </authorList>
    </citation>
    <scope>NUCLEOTIDE SEQUENCE [LARGE SCALE GENOMIC DNA]</scope>
    <source>
        <strain evidence="2 3">T-3040</strain>
    </source>
</reference>
<evidence type="ECO:0000259" key="1">
    <source>
        <dbReference type="Pfam" id="PF01863"/>
    </source>
</evidence>
<dbReference type="InterPro" id="IPR002725">
    <property type="entry name" value="YgjP-like_metallopeptidase"/>
</dbReference>
<dbReference type="PANTHER" id="PTHR30399:SF1">
    <property type="entry name" value="UTP PYROPHOSPHATASE"/>
    <property type="match status" value="1"/>
</dbReference>
<name>A0A2R5EIJ5_9BACL</name>
<dbReference type="EMBL" id="BDQX01000028">
    <property type="protein sequence ID" value="GBG05905.1"/>
    <property type="molecule type" value="Genomic_DNA"/>
</dbReference>
<dbReference type="GO" id="GO:0016787">
    <property type="term" value="F:hydrolase activity"/>
    <property type="evidence" value="ECO:0007669"/>
    <property type="project" value="UniProtKB-KW"/>
</dbReference>
<dbReference type="CDD" id="cd07344">
    <property type="entry name" value="M48_yhfN_like"/>
    <property type="match status" value="1"/>
</dbReference>
<dbReference type="Proteomes" id="UP000245202">
    <property type="component" value="Unassembled WGS sequence"/>
</dbReference>
<feature type="domain" description="YgjP-like metallopeptidase" evidence="1">
    <location>
        <begin position="23"/>
        <end position="227"/>
    </location>
</feature>
<gene>
    <name evidence="2" type="ORF">PAT3040_00390</name>
</gene>
<evidence type="ECO:0000313" key="2">
    <source>
        <dbReference type="EMBL" id="GBG05905.1"/>
    </source>
</evidence>
<dbReference type="Pfam" id="PF01863">
    <property type="entry name" value="YgjP-like"/>
    <property type="match status" value="1"/>
</dbReference>
<organism evidence="2 3">
    <name type="scientific">Paenibacillus agaridevorans</name>
    <dbReference type="NCBI Taxonomy" id="171404"/>
    <lineage>
        <taxon>Bacteria</taxon>
        <taxon>Bacillati</taxon>
        <taxon>Bacillota</taxon>
        <taxon>Bacilli</taxon>
        <taxon>Bacillales</taxon>
        <taxon>Paenibacillaceae</taxon>
        <taxon>Paenibacillus</taxon>
    </lineage>
</organism>
<dbReference type="Gene3D" id="3.30.2010.10">
    <property type="entry name" value="Metalloproteases ('zincins'), catalytic domain"/>
    <property type="match status" value="1"/>
</dbReference>
<dbReference type="InterPro" id="IPR053136">
    <property type="entry name" value="UTP_pyrophosphatase-like"/>
</dbReference>
<dbReference type="RefSeq" id="WP_108991339.1">
    <property type="nucleotide sequence ID" value="NZ_BDQX01000028.1"/>
</dbReference>
<proteinExistence type="predicted"/>
<comment type="caution">
    <text evidence="2">The sequence shown here is derived from an EMBL/GenBank/DDBJ whole genome shotgun (WGS) entry which is preliminary data.</text>
</comment>
<dbReference type="PANTHER" id="PTHR30399">
    <property type="entry name" value="UNCHARACTERIZED PROTEIN YGJP"/>
    <property type="match status" value="1"/>
</dbReference>
<evidence type="ECO:0000313" key="3">
    <source>
        <dbReference type="Proteomes" id="UP000245202"/>
    </source>
</evidence>
<keyword evidence="3" id="KW-1185">Reference proteome</keyword>
<sequence length="237" mass="28605">MEQLRLGELVIDVEQKDIKNIHLSVYPPTGKVRIAAPLRMDLDTIRVYALSKVSWIRKQQAKLKGQEREAPREFLTRESHYFRGKRYLLQVIEFDAPPRVELQHSKLVLYVRPDSTFDKKQEVLEEWYRVQLKIHVADLIEKWEKIMNVKVNEFGIKKMKTKWGTCNREAQRIWLNLELAKKPPECLEYIVVHEMVHLHERNHNDRFIAFMNQYLPKWQLYKEVLNRLPVKQESWVY</sequence>
<accession>A0A2R5EIJ5</accession>
<dbReference type="AlphaFoldDB" id="A0A2R5EIJ5"/>
<protein>
    <submittedName>
        <fullName evidence="2">Metal-dependent hydrolase</fullName>
    </submittedName>
</protein>
<keyword evidence="2" id="KW-0378">Hydrolase</keyword>